<dbReference type="PANTHER" id="PTHR10566">
    <property type="entry name" value="CHAPERONE-ACTIVITY OF BC1 COMPLEX CABC1 -RELATED"/>
    <property type="match status" value="1"/>
</dbReference>
<name>A0A2V3IYP6_9FLOR</name>
<comment type="similarity">
    <text evidence="1">Belongs to the protein kinase superfamily. ADCK protein kinase family.</text>
</comment>
<keyword evidence="5" id="KW-1185">Reference proteome</keyword>
<dbReference type="AlphaFoldDB" id="A0A2V3IYP6"/>
<evidence type="ECO:0000313" key="4">
    <source>
        <dbReference type="EMBL" id="PXF47264.1"/>
    </source>
</evidence>
<reference evidence="4 5" key="1">
    <citation type="journal article" date="2018" name="Mol. Biol. Evol.">
        <title>Analysis of the draft genome of the red seaweed Gracilariopsis chorda provides insights into genome size evolution in Rhodophyta.</title>
        <authorList>
            <person name="Lee J."/>
            <person name="Yang E.C."/>
            <person name="Graf L."/>
            <person name="Yang J.H."/>
            <person name="Qiu H."/>
            <person name="Zel Zion U."/>
            <person name="Chan C.X."/>
            <person name="Stephens T.G."/>
            <person name="Weber A.P.M."/>
            <person name="Boo G.H."/>
            <person name="Boo S.M."/>
            <person name="Kim K.M."/>
            <person name="Shin Y."/>
            <person name="Jung M."/>
            <person name="Lee S.J."/>
            <person name="Yim H.S."/>
            <person name="Lee J.H."/>
            <person name="Bhattacharya D."/>
            <person name="Yoon H.S."/>
        </authorList>
    </citation>
    <scope>NUCLEOTIDE SEQUENCE [LARGE SCALE GENOMIC DNA]</scope>
    <source>
        <strain evidence="4 5">SKKU-2015</strain>
        <tissue evidence="4">Whole body</tissue>
    </source>
</reference>
<dbReference type="OrthoDB" id="5351at2759"/>
<dbReference type="CDD" id="cd05121">
    <property type="entry name" value="ABC1_ADCK3-like"/>
    <property type="match status" value="1"/>
</dbReference>
<feature type="domain" description="Protein kinase" evidence="3">
    <location>
        <begin position="334"/>
        <end position="671"/>
    </location>
</feature>
<evidence type="ECO:0000313" key="5">
    <source>
        <dbReference type="Proteomes" id="UP000247409"/>
    </source>
</evidence>
<dbReference type="PANTHER" id="PTHR10566:SF128">
    <property type="entry name" value="UBIB DOMAIN CONTAINING KINASE"/>
    <property type="match status" value="1"/>
</dbReference>
<dbReference type="Proteomes" id="UP000247409">
    <property type="component" value="Unassembled WGS sequence"/>
</dbReference>
<dbReference type="GO" id="GO:0004672">
    <property type="term" value="F:protein kinase activity"/>
    <property type="evidence" value="ECO:0007669"/>
    <property type="project" value="InterPro"/>
</dbReference>
<proteinExistence type="inferred from homology"/>
<evidence type="ECO:0000259" key="3">
    <source>
        <dbReference type="PROSITE" id="PS50011"/>
    </source>
</evidence>
<dbReference type="InterPro" id="IPR006311">
    <property type="entry name" value="TAT_signal"/>
</dbReference>
<sequence>MSMTSISAAAFLPPTPLTDVATVSVTPSSSRRVCPRCHIRASSPKRARPAPKFSRRAFVIAAAAAAVAAVSPNARAERTPILDSELHPRPSHADDEGVLDWMRTPEERFGFEEHDQHDENDSIEAMEAESSRFTTATAEDYARVTRVGSPNDVSRMAKVYTARAGVTGFVAAYCAIGMAISERESLRTKLPVAYDATVLDRYFRIRPDKVLRRMILFSREIAWLAFERARDRALLVMDQAAFRSGTLSESQLAQREKQRQIKWAQHLREAMTRLGPAVIKFGQAAATRQDLFDASVIKELQKLQDDVLPFFPTSRAFELIQQELGATPDYIFEQLAPDPVAGASLGMVFKGKVEGVDVAVKVQRPEVAEQIAMDCYIVRYLASVANVLLRSRTDFALAVDEYASRLFEELDYTNELKNMAKFRSLYGDMNGIYLPRVFEQYSSQRVLVTEWVDGVKLIDDEAKVKAEDIGLVETGIRFALMQLLDKGYLHADMHNGNMLKTKSGYLAYIDFGLVSEVPLSVRESLVCALMHLIHGEYEYLAETFVGLAVMRSDDVEIELPLLSEALRDALEPENIDFSNDEDGEMERLRRFTLVGIVGKLLTLGNRFPFVFNDYFLNNLRCLGMLEGLALSANPNFSILGVVYPYVVRRILSDPSPRFRRALGSLVIDSYGRMRWSRMGQLLQDVQATAATTTFDYKKAWSKGFGSPVRRKDPVPLHSSTQHGRRLTRIDTNDDGPVVESKISNPPATSPDLILQFVTSRPGGFLREYIIRKFTSNLERDWTTRIDKLFGTTDLPSTQGAGVTGFRDEDGSFSRRALQTTERELSDEETRKRTRVFFRRSPFWKRCRVLLRLAPGFLFPLVKTLVHISLYFISRSLLVLHGKQQRNIGRESTAVAVAGKPSTVETINDRESTRWSVSQDTTMKQKWRPFNSRFLRRTQASSFPSSVGTTEYSRTKAS</sequence>
<dbReference type="GO" id="GO:0005524">
    <property type="term" value="F:ATP binding"/>
    <property type="evidence" value="ECO:0007669"/>
    <property type="project" value="InterPro"/>
</dbReference>
<evidence type="ECO:0000256" key="2">
    <source>
        <dbReference type="SAM" id="MobiDB-lite"/>
    </source>
</evidence>
<dbReference type="SUPFAM" id="SSF56112">
    <property type="entry name" value="Protein kinase-like (PK-like)"/>
    <property type="match status" value="1"/>
</dbReference>
<organism evidence="4 5">
    <name type="scientific">Gracilariopsis chorda</name>
    <dbReference type="NCBI Taxonomy" id="448386"/>
    <lineage>
        <taxon>Eukaryota</taxon>
        <taxon>Rhodophyta</taxon>
        <taxon>Florideophyceae</taxon>
        <taxon>Rhodymeniophycidae</taxon>
        <taxon>Gracilariales</taxon>
        <taxon>Gracilariaceae</taxon>
        <taxon>Gracilariopsis</taxon>
    </lineage>
</organism>
<dbReference type="STRING" id="448386.A0A2V3IYP6"/>
<accession>A0A2V3IYP6</accession>
<dbReference type="EMBL" id="NBIV01000027">
    <property type="protein sequence ID" value="PXF47264.1"/>
    <property type="molecule type" value="Genomic_DNA"/>
</dbReference>
<protein>
    <recommendedName>
        <fullName evidence="3">Protein kinase domain-containing protein</fullName>
    </recommendedName>
</protein>
<evidence type="ECO:0000256" key="1">
    <source>
        <dbReference type="ARBA" id="ARBA00009670"/>
    </source>
</evidence>
<feature type="region of interest" description="Disordered" evidence="2">
    <location>
        <begin position="711"/>
        <end position="737"/>
    </location>
</feature>
<dbReference type="PROSITE" id="PS50011">
    <property type="entry name" value="PROTEIN_KINASE_DOM"/>
    <property type="match status" value="1"/>
</dbReference>
<dbReference type="Pfam" id="PF03109">
    <property type="entry name" value="ABC1"/>
    <property type="match status" value="1"/>
</dbReference>
<dbReference type="InterPro" id="IPR050154">
    <property type="entry name" value="UbiB_kinase"/>
</dbReference>
<dbReference type="InterPro" id="IPR011009">
    <property type="entry name" value="Kinase-like_dom_sf"/>
</dbReference>
<gene>
    <name evidence="4" type="ORF">BWQ96_03039</name>
</gene>
<dbReference type="InterPro" id="IPR004147">
    <property type="entry name" value="ABC1_dom"/>
</dbReference>
<dbReference type="InterPro" id="IPR000719">
    <property type="entry name" value="Prot_kinase_dom"/>
</dbReference>
<comment type="caution">
    <text evidence="4">The sequence shown here is derived from an EMBL/GenBank/DDBJ whole genome shotgun (WGS) entry which is preliminary data.</text>
</comment>
<dbReference type="PROSITE" id="PS51318">
    <property type="entry name" value="TAT"/>
    <property type="match status" value="1"/>
</dbReference>